<feature type="chain" id="PRO_5032690033" evidence="1">
    <location>
        <begin position="23"/>
        <end position="86"/>
    </location>
</feature>
<gene>
    <name evidence="2" type="ORF">PGLA1383_LOCUS49424</name>
</gene>
<evidence type="ECO:0000256" key="1">
    <source>
        <dbReference type="SAM" id="SignalP"/>
    </source>
</evidence>
<comment type="caution">
    <text evidence="2">The sequence shown here is derived from an EMBL/GenBank/DDBJ whole genome shotgun (WGS) entry which is preliminary data.</text>
</comment>
<keyword evidence="1" id="KW-0732">Signal</keyword>
<proteinExistence type="predicted"/>
<evidence type="ECO:0000313" key="3">
    <source>
        <dbReference type="Proteomes" id="UP000654075"/>
    </source>
</evidence>
<feature type="non-terminal residue" evidence="2">
    <location>
        <position position="86"/>
    </location>
</feature>
<sequence length="86" mass="9254">MAVPGWPITLLCAAWTFHYAGAVLSASTPRTACLASDCVPETASDFGEVSSLLSLQMASRGSDKELRQRIADLEEENRLLKLGQAE</sequence>
<name>A0A813H7D6_POLGL</name>
<dbReference type="EMBL" id="CAJNNV010030804">
    <property type="protein sequence ID" value="CAE8633558.1"/>
    <property type="molecule type" value="Genomic_DNA"/>
</dbReference>
<organism evidence="2 3">
    <name type="scientific">Polarella glacialis</name>
    <name type="common">Dinoflagellate</name>
    <dbReference type="NCBI Taxonomy" id="89957"/>
    <lineage>
        <taxon>Eukaryota</taxon>
        <taxon>Sar</taxon>
        <taxon>Alveolata</taxon>
        <taxon>Dinophyceae</taxon>
        <taxon>Suessiales</taxon>
        <taxon>Suessiaceae</taxon>
        <taxon>Polarella</taxon>
    </lineage>
</organism>
<dbReference type="AlphaFoldDB" id="A0A813H7D6"/>
<protein>
    <submittedName>
        <fullName evidence="2">Uncharacterized protein</fullName>
    </submittedName>
</protein>
<feature type="signal peptide" evidence="1">
    <location>
        <begin position="1"/>
        <end position="22"/>
    </location>
</feature>
<keyword evidence="3" id="KW-1185">Reference proteome</keyword>
<reference evidence="2" key="1">
    <citation type="submission" date="2021-02" db="EMBL/GenBank/DDBJ databases">
        <authorList>
            <person name="Dougan E. K."/>
            <person name="Rhodes N."/>
            <person name="Thang M."/>
            <person name="Chan C."/>
        </authorList>
    </citation>
    <scope>NUCLEOTIDE SEQUENCE</scope>
</reference>
<evidence type="ECO:0000313" key="2">
    <source>
        <dbReference type="EMBL" id="CAE8633558.1"/>
    </source>
</evidence>
<dbReference type="Proteomes" id="UP000654075">
    <property type="component" value="Unassembled WGS sequence"/>
</dbReference>
<accession>A0A813H7D6</accession>